<keyword evidence="4" id="KW-0949">S-adenosyl-L-methionine</keyword>
<comment type="caution">
    <text evidence="10">The sequence shown here is derived from an EMBL/GenBank/DDBJ whole genome shotgun (WGS) entry which is preliminary data.</text>
</comment>
<dbReference type="CDD" id="cd01335">
    <property type="entry name" value="Radical_SAM"/>
    <property type="match status" value="1"/>
</dbReference>
<dbReference type="PANTHER" id="PTHR43409:SF7">
    <property type="entry name" value="BLL1977 PROTEIN"/>
    <property type="match status" value="1"/>
</dbReference>
<dbReference type="PANTHER" id="PTHR43409">
    <property type="entry name" value="ANAEROBIC MAGNESIUM-PROTOPORPHYRIN IX MONOMETHYL ESTER CYCLASE-RELATED"/>
    <property type="match status" value="1"/>
</dbReference>
<reference evidence="10 11" key="1">
    <citation type="submission" date="2017-06" db="EMBL/GenBank/DDBJ databases">
        <title>Novel microbial phyla capable of carbon fixation and sulfur reduction in deep-sea sediments.</title>
        <authorList>
            <person name="Huang J."/>
            <person name="Baker B."/>
            <person name="Wang Y."/>
        </authorList>
    </citation>
    <scope>NUCLEOTIDE SEQUENCE [LARGE SCALE GENOMIC DNA]</scope>
    <source>
        <strain evidence="10">B3_LCP</strain>
    </source>
</reference>
<organism evidence="10 11">
    <name type="scientific">candidate division LCP-89 bacterium B3_LCP</name>
    <dbReference type="NCBI Taxonomy" id="2012998"/>
    <lineage>
        <taxon>Bacteria</taxon>
        <taxon>Pseudomonadati</taxon>
        <taxon>Bacteria division LCP-89</taxon>
    </lineage>
</organism>
<dbReference type="GO" id="GO:0003824">
    <property type="term" value="F:catalytic activity"/>
    <property type="evidence" value="ECO:0007669"/>
    <property type="project" value="InterPro"/>
</dbReference>
<dbReference type="Gene3D" id="3.40.50.280">
    <property type="entry name" value="Cobalamin-binding domain"/>
    <property type="match status" value="1"/>
</dbReference>
<dbReference type="Pfam" id="PF04055">
    <property type="entry name" value="Radical_SAM"/>
    <property type="match status" value="1"/>
</dbReference>
<evidence type="ECO:0000259" key="8">
    <source>
        <dbReference type="PROSITE" id="PS51332"/>
    </source>
</evidence>
<dbReference type="SFLD" id="SFLDG01123">
    <property type="entry name" value="methyltransferase_(Class_B)"/>
    <property type="match status" value="1"/>
</dbReference>
<protein>
    <submittedName>
        <fullName evidence="10">Uncharacterized protein</fullName>
    </submittedName>
</protein>
<name>A0A532V0A7_UNCL8</name>
<dbReference type="InterPro" id="IPR034466">
    <property type="entry name" value="Methyltransferase_Class_B"/>
</dbReference>
<dbReference type="AlphaFoldDB" id="A0A532V0A7"/>
<dbReference type="CDD" id="cd02068">
    <property type="entry name" value="radical_SAM_B12_BD"/>
    <property type="match status" value="1"/>
</dbReference>
<comment type="cofactor">
    <cofactor evidence="1">
        <name>[4Fe-4S] cluster</name>
        <dbReference type="ChEBI" id="CHEBI:49883"/>
    </cofactor>
</comment>
<evidence type="ECO:0000256" key="3">
    <source>
        <dbReference type="ARBA" id="ARBA00022679"/>
    </source>
</evidence>
<accession>A0A532V0A7</accession>
<keyword evidence="7" id="KW-0411">Iron-sulfur</keyword>
<dbReference type="SFLD" id="SFLDS00029">
    <property type="entry name" value="Radical_SAM"/>
    <property type="match status" value="1"/>
</dbReference>
<dbReference type="SFLD" id="SFLDG01082">
    <property type="entry name" value="B12-binding_domain_containing"/>
    <property type="match status" value="1"/>
</dbReference>
<dbReference type="Proteomes" id="UP000319619">
    <property type="component" value="Unassembled WGS sequence"/>
</dbReference>
<dbReference type="InterPro" id="IPR058240">
    <property type="entry name" value="rSAM_sf"/>
</dbReference>
<dbReference type="InterPro" id="IPR036724">
    <property type="entry name" value="Cobalamin-bd_sf"/>
</dbReference>
<dbReference type="SMART" id="SM00729">
    <property type="entry name" value="Elp3"/>
    <property type="match status" value="1"/>
</dbReference>
<keyword evidence="3" id="KW-0808">Transferase</keyword>
<dbReference type="InterPro" id="IPR006638">
    <property type="entry name" value="Elp3/MiaA/NifB-like_rSAM"/>
</dbReference>
<dbReference type="SUPFAM" id="SSF102114">
    <property type="entry name" value="Radical SAM enzymes"/>
    <property type="match status" value="1"/>
</dbReference>
<dbReference type="Gene3D" id="3.80.30.20">
    <property type="entry name" value="tm_1862 like domain"/>
    <property type="match status" value="1"/>
</dbReference>
<keyword evidence="6" id="KW-0408">Iron</keyword>
<dbReference type="GO" id="GO:0031419">
    <property type="term" value="F:cobalamin binding"/>
    <property type="evidence" value="ECO:0007669"/>
    <property type="project" value="InterPro"/>
</dbReference>
<dbReference type="InterPro" id="IPR006158">
    <property type="entry name" value="Cobalamin-bd"/>
</dbReference>
<feature type="domain" description="Radical SAM core" evidence="9">
    <location>
        <begin position="165"/>
        <end position="395"/>
    </location>
</feature>
<dbReference type="GO" id="GO:0046872">
    <property type="term" value="F:metal ion binding"/>
    <property type="evidence" value="ECO:0007669"/>
    <property type="project" value="UniProtKB-KW"/>
</dbReference>
<evidence type="ECO:0000256" key="4">
    <source>
        <dbReference type="ARBA" id="ARBA00022691"/>
    </source>
</evidence>
<proteinExistence type="predicted"/>
<gene>
    <name evidence="10" type="ORF">CEE37_06695</name>
</gene>
<dbReference type="InterPro" id="IPR007197">
    <property type="entry name" value="rSAM"/>
</dbReference>
<keyword evidence="2" id="KW-0489">Methyltransferase</keyword>
<evidence type="ECO:0000256" key="6">
    <source>
        <dbReference type="ARBA" id="ARBA00023004"/>
    </source>
</evidence>
<evidence type="ECO:0000313" key="10">
    <source>
        <dbReference type="EMBL" id="TKJ40646.1"/>
    </source>
</evidence>
<dbReference type="Pfam" id="PF02310">
    <property type="entry name" value="B12-binding"/>
    <property type="match status" value="1"/>
</dbReference>
<evidence type="ECO:0000256" key="7">
    <source>
        <dbReference type="ARBA" id="ARBA00023014"/>
    </source>
</evidence>
<dbReference type="GO" id="GO:0051539">
    <property type="term" value="F:4 iron, 4 sulfur cluster binding"/>
    <property type="evidence" value="ECO:0007669"/>
    <property type="project" value="UniProtKB-KW"/>
</dbReference>
<dbReference type="InterPro" id="IPR023404">
    <property type="entry name" value="rSAM_horseshoe"/>
</dbReference>
<evidence type="ECO:0000256" key="1">
    <source>
        <dbReference type="ARBA" id="ARBA00001966"/>
    </source>
</evidence>
<feature type="domain" description="B12-binding" evidence="8">
    <location>
        <begin position="1"/>
        <end position="128"/>
    </location>
</feature>
<dbReference type="InterPro" id="IPR051198">
    <property type="entry name" value="BchE-like"/>
</dbReference>
<dbReference type="EMBL" id="NJBN01000004">
    <property type="protein sequence ID" value="TKJ40646.1"/>
    <property type="molecule type" value="Genomic_DNA"/>
</dbReference>
<dbReference type="PROSITE" id="PS51332">
    <property type="entry name" value="B12_BINDING"/>
    <property type="match status" value="1"/>
</dbReference>
<evidence type="ECO:0000313" key="11">
    <source>
        <dbReference type="Proteomes" id="UP000319619"/>
    </source>
</evidence>
<dbReference type="PROSITE" id="PS51918">
    <property type="entry name" value="RADICAL_SAM"/>
    <property type="match status" value="1"/>
</dbReference>
<dbReference type="SUPFAM" id="SSF52242">
    <property type="entry name" value="Cobalamin (vitamin B12)-binding domain"/>
    <property type="match status" value="1"/>
</dbReference>
<evidence type="ECO:0000259" key="9">
    <source>
        <dbReference type="PROSITE" id="PS51918"/>
    </source>
</evidence>
<sequence>MARILFLHEIPYEFVGVMSLASYAKAAGHEVELLVYSVEGKKFWKKVEEFRPDVIGFSTMIFVHFRTLPFAQEVKKRLGVPIIIGGPYPTYEPERVIDKPFVDAIVRGEGEEALVDMLNALDEGKSWKDIPNVWTKENGEIIRNAVRPLPQEMDKFPIGDRSIYYKYRYLRDITTKTFITGRGCPFDCHFCWIQEFHKLYGGKSKPVRRFSPDYMIEEIAQVVDKYPLKRIYFNDDIFIINKKWLQEFLPKYKERIGIPFVCNVYLRLVDEDVVKLLKENGCAAVMFGIESGNERIRNEVLGKGLTEDQIYDGVALLKKYNIRTRSFNIIGSPTETIENAFETIKMNARIKVDLPWCSIYQPHPGTTATQIAIESGALPADFDVDRDMKGLSLFKNSCLQQPDIKKLVRTQKLFNIGVRQPWTIPILRKMVNWPLDSLYELLFLATFSARYMRETDMSLKQVMHTGFLQIREYWNKPFKPKA</sequence>
<evidence type="ECO:0000256" key="5">
    <source>
        <dbReference type="ARBA" id="ARBA00022723"/>
    </source>
</evidence>
<keyword evidence="5" id="KW-0479">Metal-binding</keyword>
<evidence type="ECO:0000256" key="2">
    <source>
        <dbReference type="ARBA" id="ARBA00022603"/>
    </source>
</evidence>